<protein>
    <submittedName>
        <fullName evidence="1">Uncharacterized protein</fullName>
    </submittedName>
</protein>
<reference evidence="1 2" key="1">
    <citation type="submission" date="2009-11" db="EMBL/GenBank/DDBJ databases">
        <authorList>
            <person name="Leuba K.D."/>
            <person name="Ko C."/>
            <person name="Russell D.A."/>
            <person name="Fritz M.J."/>
            <person name="Jacobs-Sera D."/>
            <person name="Hendrix R.W."/>
            <person name="Hatfull G.F."/>
        </authorList>
    </citation>
    <scope>NUCLEOTIDE SEQUENCE [LARGE SCALE GENOMIC DNA]</scope>
</reference>
<evidence type="ECO:0000313" key="1">
    <source>
        <dbReference type="EMBL" id="ADA83800.1"/>
    </source>
</evidence>
<proteinExistence type="predicted"/>
<dbReference type="GeneID" id="18990470"/>
<dbReference type="Proteomes" id="UP000001896">
    <property type="component" value="Segment"/>
</dbReference>
<organism evidence="1 2">
    <name type="scientific">Mycobacterium phage SkiPole</name>
    <dbReference type="NCBI Taxonomy" id="701456"/>
    <lineage>
        <taxon>Viruses</taxon>
        <taxon>Duplodnaviria</taxon>
        <taxon>Heunggongvirae</taxon>
        <taxon>Uroviricota</taxon>
        <taxon>Caudoviricetes</taxon>
        <taxon>Fromanvirus</taxon>
        <taxon>Fromanvirus skipole</taxon>
    </lineage>
</organism>
<dbReference type="RefSeq" id="YP_009019155.1">
    <property type="nucleotide sequence ID" value="NC_023748.1"/>
</dbReference>
<sequence>MILTGVTIGQHRAPHGKVLHWQVDAIWELDDLSGSYTQTLGVFNSFHEALNLVKSTNFDLSRDMDPSWSDYIFTYHKFTRKGENNG</sequence>
<name>D2XRS4_9CAUD</name>
<accession>D2XRS4</accession>
<dbReference type="EMBL" id="GU247132">
    <property type="protein sequence ID" value="ADA83800.1"/>
    <property type="molecule type" value="Genomic_DNA"/>
</dbReference>
<evidence type="ECO:0000313" key="2">
    <source>
        <dbReference type="Proteomes" id="UP000001896"/>
    </source>
</evidence>
<dbReference type="KEGG" id="vg:18990470"/>
<gene>
    <name evidence="1" type="primary">80</name>
    <name evidence="1" type="ORF">SKIPOLE_80</name>
</gene>
<dbReference type="OrthoDB" id="19419at10239"/>
<keyword evidence="2" id="KW-1185">Reference proteome</keyword>